<evidence type="ECO:0000313" key="2">
    <source>
        <dbReference type="EMBL" id="KXT15863.1"/>
    </source>
</evidence>
<comment type="caution">
    <text evidence="2">The sequence shown here is derived from an EMBL/GenBank/DDBJ whole genome shotgun (WGS) entry which is preliminary data.</text>
</comment>
<organism evidence="2 3">
    <name type="scientific">Pseudocercospora musae</name>
    <dbReference type="NCBI Taxonomy" id="113226"/>
    <lineage>
        <taxon>Eukaryota</taxon>
        <taxon>Fungi</taxon>
        <taxon>Dikarya</taxon>
        <taxon>Ascomycota</taxon>
        <taxon>Pezizomycotina</taxon>
        <taxon>Dothideomycetes</taxon>
        <taxon>Dothideomycetidae</taxon>
        <taxon>Mycosphaerellales</taxon>
        <taxon>Mycosphaerellaceae</taxon>
        <taxon>Pseudocercospora</taxon>
    </lineage>
</organism>
<feature type="compositionally biased region" description="Polar residues" evidence="1">
    <location>
        <begin position="31"/>
        <end position="50"/>
    </location>
</feature>
<dbReference type="EMBL" id="LFZO01000049">
    <property type="protein sequence ID" value="KXT15863.1"/>
    <property type="molecule type" value="Genomic_DNA"/>
</dbReference>
<name>A0A139IM85_9PEZI</name>
<reference evidence="2 3" key="1">
    <citation type="submission" date="2015-07" db="EMBL/GenBank/DDBJ databases">
        <title>Comparative genomics of the Sigatoka disease complex on banana suggests a link between parallel evolutionary changes in Pseudocercospora fijiensis and Pseudocercospora eumusae and increased virulence on the banana host.</title>
        <authorList>
            <person name="Chang T.-C."/>
            <person name="Salvucci A."/>
            <person name="Crous P.W."/>
            <person name="Stergiopoulos I."/>
        </authorList>
    </citation>
    <scope>NUCLEOTIDE SEQUENCE [LARGE SCALE GENOMIC DNA]</scope>
    <source>
        <strain evidence="2 3">CBS 116634</strain>
    </source>
</reference>
<evidence type="ECO:0000256" key="1">
    <source>
        <dbReference type="SAM" id="MobiDB-lite"/>
    </source>
</evidence>
<evidence type="ECO:0000313" key="3">
    <source>
        <dbReference type="Proteomes" id="UP000073492"/>
    </source>
</evidence>
<dbReference type="AlphaFoldDB" id="A0A139IM85"/>
<gene>
    <name evidence="2" type="ORF">AC579_10409</name>
</gene>
<protein>
    <submittedName>
        <fullName evidence="2">Uncharacterized protein</fullName>
    </submittedName>
</protein>
<sequence length="137" mass="15547">MKDLKQHPSTHRKRHSEAERPAHDHQKEKQSATTTHDSSSITTKKGTFNSLFHPIPNLTPRDSISDPGHMSLPQKDMFFTYQNGSHTLDPDSLKSSGYHRPILHFAESLQNPPKAPRPLLTSRCAHRYPSTKISHIP</sequence>
<dbReference type="Proteomes" id="UP000073492">
    <property type="component" value="Unassembled WGS sequence"/>
</dbReference>
<proteinExistence type="predicted"/>
<feature type="compositionally biased region" description="Basic and acidic residues" evidence="1">
    <location>
        <begin position="16"/>
        <end position="30"/>
    </location>
</feature>
<keyword evidence="3" id="KW-1185">Reference proteome</keyword>
<accession>A0A139IM85</accession>
<feature type="region of interest" description="Disordered" evidence="1">
    <location>
        <begin position="1"/>
        <end position="71"/>
    </location>
</feature>